<comment type="subcellular location">
    <subcellularLocation>
        <location evidence="2 18">Mitochondrion inner membrane</location>
        <topology evidence="2 18">Multi-pass membrane protein</topology>
    </subcellularLocation>
</comment>
<keyword evidence="9 18" id="KW-0999">Mitochondrion inner membrane</keyword>
<feature type="transmembrane region" description="Helical" evidence="18">
    <location>
        <begin position="50"/>
        <end position="70"/>
    </location>
</feature>
<sequence>MFLNTLIMGTFIAISSYSWFSMWMGLEINLLSAIPLFINSNNTFSTEASMKYFISQAIASMIIMFALMMIMIKSPLIMMSNVFYSILNSMLMLKMGAAPLHFWFPEVMEGLSWMNCVIMLTWQKISPMVIIMSNKPEKSVMLIFIVSSLVISVVYSFSQTSLRKIMTYSSINHISWMLASMMISHSMWMLYFFVYSTIAINILLMFNYINSNFINQLTSKNLNFMLTLNFLSMGGLPPFLGFLPKWLIINKLSENLMFMISFMLITSSLIMMFIYMRMFFPTMMMAIPKKKNKLFTSLKFIHITSTMILNSSLILFTLMFNLN</sequence>
<dbReference type="EMBL" id="KX087326">
    <property type="protein sequence ID" value="ARH55114.1"/>
    <property type="molecule type" value="Genomic_DNA"/>
</dbReference>
<evidence type="ECO:0000256" key="17">
    <source>
        <dbReference type="ARBA" id="ARBA00049551"/>
    </source>
</evidence>
<evidence type="ECO:0000256" key="10">
    <source>
        <dbReference type="ARBA" id="ARBA00022967"/>
    </source>
</evidence>
<dbReference type="EC" id="7.1.1.2" evidence="4 18"/>
<comment type="function">
    <text evidence="18">Core subunit of the mitochondrial membrane respiratory chain NADH dehydrogenase (Complex I) which catalyzes electron transfer from NADH through the respiratory chain, using ubiquinone as an electron acceptor. Essential for the catalytic activity and assembly of complex I.</text>
</comment>
<comment type="function">
    <text evidence="1">Core subunit of the mitochondrial membrane respiratory chain NADH dehydrogenase (Complex I) that is believed to belong to the minimal assembly required for catalysis. Complex I functions in the transfer of electrons from NADH to the respiratory chain. The immediate electron acceptor for the enzyme is believed to be ubiquinone.</text>
</comment>
<evidence type="ECO:0000256" key="5">
    <source>
        <dbReference type="ARBA" id="ARBA00021008"/>
    </source>
</evidence>
<evidence type="ECO:0000256" key="1">
    <source>
        <dbReference type="ARBA" id="ARBA00003257"/>
    </source>
</evidence>
<evidence type="ECO:0000256" key="8">
    <source>
        <dbReference type="ARBA" id="ARBA00022692"/>
    </source>
</evidence>
<keyword evidence="16 18" id="KW-0472">Membrane</keyword>
<evidence type="ECO:0000256" key="18">
    <source>
        <dbReference type="RuleBase" id="RU003403"/>
    </source>
</evidence>
<dbReference type="GO" id="GO:0008137">
    <property type="term" value="F:NADH dehydrogenase (ubiquinone) activity"/>
    <property type="evidence" value="ECO:0007669"/>
    <property type="project" value="UniProtKB-EC"/>
</dbReference>
<feature type="domain" description="NADH:quinone oxidoreductase/Mrp antiporter transmembrane" evidence="19">
    <location>
        <begin position="16"/>
        <end position="269"/>
    </location>
</feature>
<keyword evidence="15 18" id="KW-0496">Mitochondrion</keyword>
<evidence type="ECO:0000256" key="2">
    <source>
        <dbReference type="ARBA" id="ARBA00004448"/>
    </source>
</evidence>
<gene>
    <name evidence="20" type="primary">nad2</name>
</gene>
<accession>A0A343C508</accession>
<feature type="transmembrane region" description="Helical" evidence="18">
    <location>
        <begin position="256"/>
        <end position="280"/>
    </location>
</feature>
<dbReference type="AlphaFoldDB" id="A0A343C508"/>
<keyword evidence="7 18" id="KW-0679">Respiratory chain</keyword>
<dbReference type="PANTHER" id="PTHR46552">
    <property type="entry name" value="NADH-UBIQUINONE OXIDOREDUCTASE CHAIN 2"/>
    <property type="match status" value="1"/>
</dbReference>
<dbReference type="InterPro" id="IPR003917">
    <property type="entry name" value="NADH_UbQ_OxRdtase_chain2"/>
</dbReference>
<evidence type="ECO:0000256" key="15">
    <source>
        <dbReference type="ARBA" id="ARBA00023128"/>
    </source>
</evidence>
<dbReference type="InterPro" id="IPR050175">
    <property type="entry name" value="Complex_I_Subunit_2"/>
</dbReference>
<evidence type="ECO:0000256" key="3">
    <source>
        <dbReference type="ARBA" id="ARBA00007012"/>
    </source>
</evidence>
<comment type="catalytic activity">
    <reaction evidence="17 18">
        <text>a ubiquinone + NADH + 5 H(+)(in) = a ubiquinol + NAD(+) + 4 H(+)(out)</text>
        <dbReference type="Rhea" id="RHEA:29091"/>
        <dbReference type="Rhea" id="RHEA-COMP:9565"/>
        <dbReference type="Rhea" id="RHEA-COMP:9566"/>
        <dbReference type="ChEBI" id="CHEBI:15378"/>
        <dbReference type="ChEBI" id="CHEBI:16389"/>
        <dbReference type="ChEBI" id="CHEBI:17976"/>
        <dbReference type="ChEBI" id="CHEBI:57540"/>
        <dbReference type="ChEBI" id="CHEBI:57945"/>
        <dbReference type="EC" id="7.1.1.2"/>
    </reaction>
</comment>
<organism evidence="20">
    <name type="scientific">Orthocis pygmaeus</name>
    <dbReference type="NCBI Taxonomy" id="433259"/>
    <lineage>
        <taxon>Eukaryota</taxon>
        <taxon>Metazoa</taxon>
        <taxon>Ecdysozoa</taxon>
        <taxon>Arthropoda</taxon>
        <taxon>Hexapoda</taxon>
        <taxon>Insecta</taxon>
        <taxon>Pterygota</taxon>
        <taxon>Neoptera</taxon>
        <taxon>Endopterygota</taxon>
        <taxon>Coleoptera</taxon>
        <taxon>Polyphaga</taxon>
        <taxon>Cucujiformia</taxon>
        <taxon>Ciidae</taxon>
        <taxon>Ciinae</taxon>
        <taxon>Orthocis</taxon>
    </lineage>
</organism>
<proteinExistence type="inferred from homology"/>
<keyword evidence="10 18" id="KW-1278">Translocase</keyword>
<evidence type="ECO:0000256" key="12">
    <source>
        <dbReference type="ARBA" id="ARBA00022989"/>
    </source>
</evidence>
<feature type="transmembrane region" description="Helical" evidence="18">
    <location>
        <begin position="139"/>
        <end position="158"/>
    </location>
</feature>
<evidence type="ECO:0000256" key="16">
    <source>
        <dbReference type="ARBA" id="ARBA00023136"/>
    </source>
</evidence>
<keyword evidence="12 18" id="KW-1133">Transmembrane helix</keyword>
<evidence type="ECO:0000256" key="11">
    <source>
        <dbReference type="ARBA" id="ARBA00022982"/>
    </source>
</evidence>
<dbReference type="PRINTS" id="PR01436">
    <property type="entry name" value="NADHDHGNASE2"/>
</dbReference>
<keyword evidence="8 18" id="KW-0812">Transmembrane</keyword>
<evidence type="ECO:0000256" key="13">
    <source>
        <dbReference type="ARBA" id="ARBA00023027"/>
    </source>
</evidence>
<feature type="transmembrane region" description="Helical" evidence="18">
    <location>
        <begin position="222"/>
        <end position="244"/>
    </location>
</feature>
<dbReference type="GO" id="GO:0006120">
    <property type="term" value="P:mitochondrial electron transport, NADH to ubiquinone"/>
    <property type="evidence" value="ECO:0007669"/>
    <property type="project" value="InterPro"/>
</dbReference>
<evidence type="ECO:0000256" key="14">
    <source>
        <dbReference type="ARBA" id="ARBA00023075"/>
    </source>
</evidence>
<evidence type="ECO:0000259" key="19">
    <source>
        <dbReference type="Pfam" id="PF00361"/>
    </source>
</evidence>
<evidence type="ECO:0000313" key="20">
    <source>
        <dbReference type="EMBL" id="ARH55114.1"/>
    </source>
</evidence>
<name>A0A343C508_9CUCU</name>
<feature type="transmembrane region" description="Helical" evidence="18">
    <location>
        <begin position="82"/>
        <end position="104"/>
    </location>
</feature>
<feature type="transmembrane region" description="Helical" evidence="18">
    <location>
        <begin position="300"/>
        <end position="320"/>
    </location>
</feature>
<dbReference type="GO" id="GO:0005743">
    <property type="term" value="C:mitochondrial inner membrane"/>
    <property type="evidence" value="ECO:0007669"/>
    <property type="project" value="UniProtKB-SubCell"/>
</dbReference>
<comment type="similarity">
    <text evidence="3 18">Belongs to the complex I subunit 2 family.</text>
</comment>
<geneLocation type="mitochondrion" evidence="20"/>
<evidence type="ECO:0000256" key="6">
    <source>
        <dbReference type="ARBA" id="ARBA00022448"/>
    </source>
</evidence>
<dbReference type="Pfam" id="PF00361">
    <property type="entry name" value="Proton_antipo_M"/>
    <property type="match status" value="1"/>
</dbReference>
<dbReference type="PANTHER" id="PTHR46552:SF1">
    <property type="entry name" value="NADH-UBIQUINONE OXIDOREDUCTASE CHAIN 2"/>
    <property type="match status" value="1"/>
</dbReference>
<reference evidence="20" key="1">
    <citation type="submission" date="2016-04" db="EMBL/GenBank/DDBJ databases">
        <title>Mitochondria of beetle species.</title>
        <authorList>
            <person name="Hunter A."/>
            <person name="Moriniere J."/>
            <person name="Tang P."/>
            <person name="Linard B."/>
            <person name="Crampton-Platt A."/>
            <person name="Vogler A.P."/>
        </authorList>
    </citation>
    <scope>NUCLEOTIDE SEQUENCE</scope>
</reference>
<dbReference type="InterPro" id="IPR001750">
    <property type="entry name" value="ND/Mrp_TM"/>
</dbReference>
<evidence type="ECO:0000256" key="7">
    <source>
        <dbReference type="ARBA" id="ARBA00022660"/>
    </source>
</evidence>
<evidence type="ECO:0000256" key="9">
    <source>
        <dbReference type="ARBA" id="ARBA00022792"/>
    </source>
</evidence>
<keyword evidence="6" id="KW-0813">Transport</keyword>
<keyword evidence="13 18" id="KW-0520">NAD</keyword>
<feature type="transmembrane region" description="Helical" evidence="18">
    <location>
        <begin position="188"/>
        <end position="210"/>
    </location>
</feature>
<keyword evidence="11 18" id="KW-0249">Electron transport</keyword>
<protein>
    <recommendedName>
        <fullName evidence="5 18">NADH-ubiquinone oxidoreductase chain 2</fullName>
        <ecNumber evidence="4 18">7.1.1.2</ecNumber>
    </recommendedName>
</protein>
<keyword evidence="14 18" id="KW-0830">Ubiquinone</keyword>
<evidence type="ECO:0000256" key="4">
    <source>
        <dbReference type="ARBA" id="ARBA00012944"/>
    </source>
</evidence>
<feature type="transmembrane region" description="Helical" evidence="18">
    <location>
        <begin position="12"/>
        <end position="38"/>
    </location>
</feature>